<keyword evidence="3" id="KW-1185">Reference proteome</keyword>
<dbReference type="RefSeq" id="WP_280835768.1">
    <property type="nucleotide sequence ID" value="NZ_JARXVE010000016.1"/>
</dbReference>
<organism evidence="2 3">
    <name type="scientific">Mycolicibacterium frederiksbergense</name>
    <dbReference type="NCBI Taxonomy" id="117567"/>
    <lineage>
        <taxon>Bacteria</taxon>
        <taxon>Bacillati</taxon>
        <taxon>Actinomycetota</taxon>
        <taxon>Actinomycetes</taxon>
        <taxon>Mycobacteriales</taxon>
        <taxon>Mycobacteriaceae</taxon>
        <taxon>Mycolicibacterium</taxon>
    </lineage>
</organism>
<reference evidence="2 3" key="1">
    <citation type="submission" date="2023-04" db="EMBL/GenBank/DDBJ databases">
        <title>Forest soil microbial communities from Buena Vista Peninsula, Colon Province, Panama.</title>
        <authorList>
            <person name="Bouskill N."/>
        </authorList>
    </citation>
    <scope>NUCLEOTIDE SEQUENCE [LARGE SCALE GENOMIC DNA]</scope>
    <source>
        <strain evidence="2 3">AC80</strain>
    </source>
</reference>
<evidence type="ECO:0000313" key="2">
    <source>
        <dbReference type="EMBL" id="MDH6199217.1"/>
    </source>
</evidence>
<dbReference type="EMBL" id="JARXVE010000016">
    <property type="protein sequence ID" value="MDH6199217.1"/>
    <property type="molecule type" value="Genomic_DNA"/>
</dbReference>
<evidence type="ECO:0000256" key="1">
    <source>
        <dbReference type="SAM" id="MobiDB-lite"/>
    </source>
</evidence>
<feature type="region of interest" description="Disordered" evidence="1">
    <location>
        <begin position="1"/>
        <end position="28"/>
    </location>
</feature>
<proteinExistence type="predicted"/>
<name>A0ABT6LAF8_9MYCO</name>
<gene>
    <name evidence="2" type="ORF">M2272_005885</name>
</gene>
<sequence length="163" mass="17507">MSHPEATHSHQRATSEPLTSNRDESDEMDRAETVVYQALADNLMGRLNRGPQWNTIEQIMASLHDEARNILAALKAARIAVVELPEQCAIPGNWGEECLGAWEAINFGADPVSAWPDERRGVALPDATFISAAAARDLAAALLAAADHTDAAAVGARITVEEQ</sequence>
<dbReference type="Proteomes" id="UP001160130">
    <property type="component" value="Unassembled WGS sequence"/>
</dbReference>
<accession>A0ABT6LAF8</accession>
<comment type="caution">
    <text evidence="2">The sequence shown here is derived from an EMBL/GenBank/DDBJ whole genome shotgun (WGS) entry which is preliminary data.</text>
</comment>
<evidence type="ECO:0000313" key="3">
    <source>
        <dbReference type="Proteomes" id="UP001160130"/>
    </source>
</evidence>
<protein>
    <submittedName>
        <fullName evidence="2">Uncharacterized protein</fullName>
    </submittedName>
</protein>